<dbReference type="Gene3D" id="2.40.50.100">
    <property type="match status" value="1"/>
</dbReference>
<name>A0A1E5E3K9_9VIBR</name>
<accession>A0A1E5E3K9</accession>
<reference evidence="5 6" key="1">
    <citation type="journal article" date="2012" name="Science">
        <title>Ecological populations of bacteria act as socially cohesive units of antibiotic production and resistance.</title>
        <authorList>
            <person name="Cordero O.X."/>
            <person name="Wildschutte H."/>
            <person name="Kirkup B."/>
            <person name="Proehl S."/>
            <person name="Ngo L."/>
            <person name="Hussain F."/>
            <person name="Le Roux F."/>
            <person name="Mincer T."/>
            <person name="Polz M.F."/>
        </authorList>
    </citation>
    <scope>NUCLEOTIDE SEQUENCE [LARGE SCALE GENOMIC DNA]</scope>
    <source>
        <strain evidence="5 6">1S-45</strain>
    </source>
</reference>
<dbReference type="GO" id="GO:1990281">
    <property type="term" value="C:efflux pump complex"/>
    <property type="evidence" value="ECO:0007669"/>
    <property type="project" value="TreeGrafter"/>
</dbReference>
<dbReference type="OrthoDB" id="266524at2"/>
<proteinExistence type="inferred from homology"/>
<comment type="similarity">
    <text evidence="1">Belongs to the membrane fusion protein (MFP) (TC 8.A.1) family.</text>
</comment>
<dbReference type="Proteomes" id="UP000094070">
    <property type="component" value="Unassembled WGS sequence"/>
</dbReference>
<dbReference type="PANTHER" id="PTHR30469:SF11">
    <property type="entry name" value="BLL4320 PROTEIN"/>
    <property type="match status" value="1"/>
</dbReference>
<dbReference type="eggNOG" id="COG0845">
    <property type="taxonomic scope" value="Bacteria"/>
</dbReference>
<evidence type="ECO:0000259" key="4">
    <source>
        <dbReference type="Pfam" id="PF25917"/>
    </source>
</evidence>
<feature type="signal peptide" evidence="3">
    <location>
        <begin position="1"/>
        <end position="19"/>
    </location>
</feature>
<keyword evidence="6" id="KW-1185">Reference proteome</keyword>
<dbReference type="Gene3D" id="2.40.420.20">
    <property type="match status" value="1"/>
</dbReference>
<dbReference type="Pfam" id="PF25917">
    <property type="entry name" value="BSH_RND"/>
    <property type="match status" value="1"/>
</dbReference>
<dbReference type="NCBIfam" id="TIGR01730">
    <property type="entry name" value="RND_mfp"/>
    <property type="match status" value="1"/>
</dbReference>
<dbReference type="SUPFAM" id="SSF111369">
    <property type="entry name" value="HlyD-like secretion proteins"/>
    <property type="match status" value="1"/>
</dbReference>
<evidence type="ECO:0000313" key="6">
    <source>
        <dbReference type="Proteomes" id="UP000094070"/>
    </source>
</evidence>
<evidence type="ECO:0000256" key="1">
    <source>
        <dbReference type="ARBA" id="ARBA00009477"/>
    </source>
</evidence>
<evidence type="ECO:0000313" key="5">
    <source>
        <dbReference type="EMBL" id="OEF26822.1"/>
    </source>
</evidence>
<feature type="region of interest" description="Disordered" evidence="2">
    <location>
        <begin position="383"/>
        <end position="407"/>
    </location>
</feature>
<protein>
    <recommendedName>
        <fullName evidence="4">Multidrug resistance protein MdtA-like barrel-sandwich hybrid domain-containing protein</fullName>
    </recommendedName>
</protein>
<dbReference type="InterPro" id="IPR058625">
    <property type="entry name" value="MdtA-like_BSH"/>
</dbReference>
<keyword evidence="3" id="KW-0732">Signal</keyword>
<feature type="domain" description="Multidrug resistance protein MdtA-like barrel-sandwich hybrid" evidence="4">
    <location>
        <begin position="79"/>
        <end position="210"/>
    </location>
</feature>
<dbReference type="STRING" id="1188252.A1QC_15235"/>
<dbReference type="GO" id="GO:0015562">
    <property type="term" value="F:efflux transmembrane transporter activity"/>
    <property type="evidence" value="ECO:0007669"/>
    <property type="project" value="TreeGrafter"/>
</dbReference>
<feature type="chain" id="PRO_5009174706" description="Multidrug resistance protein MdtA-like barrel-sandwich hybrid domain-containing protein" evidence="3">
    <location>
        <begin position="20"/>
        <end position="407"/>
    </location>
</feature>
<dbReference type="AlphaFoldDB" id="A0A1E5E3K9"/>
<evidence type="ECO:0000256" key="3">
    <source>
        <dbReference type="SAM" id="SignalP"/>
    </source>
</evidence>
<organism evidence="5 6">
    <name type="scientific">Vibrio rumoiensis 1S-45</name>
    <dbReference type="NCBI Taxonomy" id="1188252"/>
    <lineage>
        <taxon>Bacteria</taxon>
        <taxon>Pseudomonadati</taxon>
        <taxon>Pseudomonadota</taxon>
        <taxon>Gammaproteobacteria</taxon>
        <taxon>Vibrionales</taxon>
        <taxon>Vibrionaceae</taxon>
        <taxon>Vibrio</taxon>
    </lineage>
</organism>
<comment type="caution">
    <text evidence="5">The sequence shown here is derived from an EMBL/GenBank/DDBJ whole genome shotgun (WGS) entry which is preliminary data.</text>
</comment>
<dbReference type="PANTHER" id="PTHR30469">
    <property type="entry name" value="MULTIDRUG RESISTANCE PROTEIN MDTA"/>
    <property type="match status" value="1"/>
</dbReference>
<dbReference type="EMBL" id="AJYK02000045">
    <property type="protein sequence ID" value="OEF26822.1"/>
    <property type="molecule type" value="Genomic_DNA"/>
</dbReference>
<dbReference type="InterPro" id="IPR006143">
    <property type="entry name" value="RND_pump_MFP"/>
</dbReference>
<dbReference type="Gene3D" id="2.40.30.170">
    <property type="match status" value="1"/>
</dbReference>
<gene>
    <name evidence="5" type="ORF">A1QC_15235</name>
</gene>
<dbReference type="Gene3D" id="1.10.287.470">
    <property type="entry name" value="Helix hairpin bin"/>
    <property type="match status" value="1"/>
</dbReference>
<sequence length="407" mass="45211">MKLSPSIALILLNALLLSACSDSEMTESTQSDPTTDHTIKNPPMAVSVSSLHQEHGYDVSHRFIGLVTAKQQANLGFERSGKITRILVQVGDKVQQGQTLIELDTDMLQSRQKQIQAQQNKIKAELALAKKKLDRQNYLKTKGFSADANIDELTSQIAVLTANTNELNETLRSNLLEQEKSILIAPYSGVVSTRFISLGDIVNVGTPTLTLLSNEKPELHIGIPTKYVAQLTAKGQFEAEIDNRIYPIQRIDSGTQVDNQSRTVTLRFALPENESWINGQLAYLNFQEPRKENGFWVPLSSLTNGMRGTWNIYVITDQDDQLTTERRSVELIYANSHYAYIRGAISNNDEFVTKGLHRIVPGQQVTIVSDPMHFKTATLTPKAVESRSANAPDDYAQTAPKTLEASK</sequence>
<dbReference type="RefSeq" id="WP_017026088.1">
    <property type="nucleotide sequence ID" value="NZ_AJYK02000045.1"/>
</dbReference>
<evidence type="ECO:0000256" key="2">
    <source>
        <dbReference type="SAM" id="MobiDB-lite"/>
    </source>
</evidence>
<dbReference type="PROSITE" id="PS51257">
    <property type="entry name" value="PROKAR_LIPOPROTEIN"/>
    <property type="match status" value="1"/>
</dbReference>